<accession>A0A402A962</accession>
<protein>
    <submittedName>
        <fullName evidence="2">Alpha/beta hydrolase</fullName>
    </submittedName>
</protein>
<comment type="caution">
    <text evidence="2">The sequence shown here is derived from an EMBL/GenBank/DDBJ whole genome shotgun (WGS) entry which is preliminary data.</text>
</comment>
<dbReference type="SUPFAM" id="SSF53474">
    <property type="entry name" value="alpha/beta-Hydrolases"/>
    <property type="match status" value="1"/>
</dbReference>
<dbReference type="Pfam" id="PF12697">
    <property type="entry name" value="Abhydrolase_6"/>
    <property type="match status" value="1"/>
</dbReference>
<feature type="domain" description="AB hydrolase-1" evidence="1">
    <location>
        <begin position="53"/>
        <end position="267"/>
    </location>
</feature>
<dbReference type="PANTHER" id="PTHR37017">
    <property type="entry name" value="AB HYDROLASE-1 DOMAIN-CONTAINING PROTEIN-RELATED"/>
    <property type="match status" value="1"/>
</dbReference>
<keyword evidence="2" id="KW-0378">Hydrolase</keyword>
<evidence type="ECO:0000313" key="3">
    <source>
        <dbReference type="Proteomes" id="UP000287352"/>
    </source>
</evidence>
<proteinExistence type="predicted"/>
<sequence length="283" mass="30085">MSTILPSSTRRAFCKGITVAAATTAYMSCAFTTIQAAHQRQESPQVDAHSLNVLLVHGAYADASSWLGVIPLLRARGYNPLAIQIPLSSLEEDILITRQALKTLSGPTILVGHSYAGAVITNAATNADNASALVFADAFAPDEGESILDIASRFPTPPINAFIVPSYTPNFVWVQPSAFPENFIQDVPVEQGQNLAVVQKPINPKAFGTRSGAPAWKQLPSWALIGMNDRAISPDALRFMAKRMGAVTREVASSHASPVSHPNDVVDLIVAAAQHIPVTIGRG</sequence>
<reference evidence="3" key="1">
    <citation type="submission" date="2018-12" db="EMBL/GenBank/DDBJ databases">
        <title>Tengunoibacter tsumagoiensis gen. nov., sp. nov., Dictyobacter kobayashii sp. nov., D. alpinus sp. nov., and D. joshuensis sp. nov. and description of Dictyobacteraceae fam. nov. within the order Ktedonobacterales isolated from Tengu-no-mugimeshi.</title>
        <authorList>
            <person name="Wang C.M."/>
            <person name="Zheng Y."/>
            <person name="Sakai Y."/>
            <person name="Toyoda A."/>
            <person name="Minakuchi Y."/>
            <person name="Abe K."/>
            <person name="Yokota A."/>
            <person name="Yabe S."/>
        </authorList>
    </citation>
    <scope>NUCLEOTIDE SEQUENCE [LARGE SCALE GENOMIC DNA]</scope>
    <source>
        <strain evidence="3">Uno3</strain>
    </source>
</reference>
<dbReference type="Gene3D" id="3.40.50.1820">
    <property type="entry name" value="alpha/beta hydrolase"/>
    <property type="match status" value="1"/>
</dbReference>
<evidence type="ECO:0000313" key="2">
    <source>
        <dbReference type="EMBL" id="GCE15536.1"/>
    </source>
</evidence>
<evidence type="ECO:0000259" key="1">
    <source>
        <dbReference type="Pfam" id="PF12697"/>
    </source>
</evidence>
<dbReference type="InterPro" id="IPR000073">
    <property type="entry name" value="AB_hydrolase_1"/>
</dbReference>
<organism evidence="2 3">
    <name type="scientific">Tengunoibacter tsumagoiensis</name>
    <dbReference type="NCBI Taxonomy" id="2014871"/>
    <lineage>
        <taxon>Bacteria</taxon>
        <taxon>Bacillati</taxon>
        <taxon>Chloroflexota</taxon>
        <taxon>Ktedonobacteria</taxon>
        <taxon>Ktedonobacterales</taxon>
        <taxon>Dictyobacteraceae</taxon>
        <taxon>Tengunoibacter</taxon>
    </lineage>
</organism>
<dbReference type="AlphaFoldDB" id="A0A402A962"/>
<keyword evidence="3" id="KW-1185">Reference proteome</keyword>
<dbReference type="InterPro" id="IPR052897">
    <property type="entry name" value="Sec-Metab_Biosynth_Hydrolase"/>
</dbReference>
<dbReference type="RefSeq" id="WP_161975788.1">
    <property type="nucleotide sequence ID" value="NZ_BIFR01000002.1"/>
</dbReference>
<dbReference type="InterPro" id="IPR006311">
    <property type="entry name" value="TAT_signal"/>
</dbReference>
<dbReference type="GO" id="GO:0016787">
    <property type="term" value="F:hydrolase activity"/>
    <property type="evidence" value="ECO:0007669"/>
    <property type="project" value="UniProtKB-KW"/>
</dbReference>
<gene>
    <name evidence="2" type="ORF">KTT_53950</name>
</gene>
<dbReference type="InterPro" id="IPR029058">
    <property type="entry name" value="AB_hydrolase_fold"/>
</dbReference>
<dbReference type="PROSITE" id="PS51318">
    <property type="entry name" value="TAT"/>
    <property type="match status" value="1"/>
</dbReference>
<dbReference type="PANTHER" id="PTHR37017:SF11">
    <property type="entry name" value="ESTERASE_LIPASE_THIOESTERASE DOMAIN-CONTAINING PROTEIN"/>
    <property type="match status" value="1"/>
</dbReference>
<dbReference type="EMBL" id="BIFR01000002">
    <property type="protein sequence ID" value="GCE15536.1"/>
    <property type="molecule type" value="Genomic_DNA"/>
</dbReference>
<name>A0A402A962_9CHLR</name>
<dbReference type="Proteomes" id="UP000287352">
    <property type="component" value="Unassembled WGS sequence"/>
</dbReference>